<dbReference type="Proteomes" id="UP000193200">
    <property type="component" value="Unassembled WGS sequence"/>
</dbReference>
<dbReference type="GO" id="GO:0009403">
    <property type="term" value="P:toxin biosynthetic process"/>
    <property type="evidence" value="ECO:0007669"/>
    <property type="project" value="InterPro"/>
</dbReference>
<evidence type="ECO:0000313" key="8">
    <source>
        <dbReference type="Proteomes" id="UP000193200"/>
    </source>
</evidence>
<feature type="transmembrane region" description="Helical" evidence="6">
    <location>
        <begin position="108"/>
        <end position="130"/>
    </location>
</feature>
<dbReference type="EMBL" id="FWFR01000001">
    <property type="protein sequence ID" value="SLN47899.1"/>
    <property type="molecule type" value="Genomic_DNA"/>
</dbReference>
<feature type="transmembrane region" description="Helical" evidence="6">
    <location>
        <begin position="33"/>
        <end position="53"/>
    </location>
</feature>
<dbReference type="PANTHER" id="PTHR36926:SF1">
    <property type="entry name" value="COLICIN V PRODUCTION PROTEIN"/>
    <property type="match status" value="1"/>
</dbReference>
<name>A0A1Y5SY67_9PROT</name>
<dbReference type="InterPro" id="IPR052719">
    <property type="entry name" value="CvpA-like"/>
</dbReference>
<proteinExistence type="predicted"/>
<gene>
    <name evidence="7" type="primary">cvpA</name>
    <name evidence="7" type="ORF">OCH7691_02071</name>
</gene>
<organism evidence="7 8">
    <name type="scientific">Oceanibacterium hippocampi</name>
    <dbReference type="NCBI Taxonomy" id="745714"/>
    <lineage>
        <taxon>Bacteria</taxon>
        <taxon>Pseudomonadati</taxon>
        <taxon>Pseudomonadota</taxon>
        <taxon>Alphaproteobacteria</taxon>
        <taxon>Sneathiellales</taxon>
        <taxon>Sneathiellaceae</taxon>
        <taxon>Oceanibacterium</taxon>
    </lineage>
</organism>
<sequence>MQDFPINPADLAIFVVLALSALLAFMRGFTKEVLAVAAWVGAAFATLYLFLPLQPYLRAYIPSQLLADALTAVGIFIVTLVVISLLANMISSRVRDSGIGALDRSLGFLFGLLRGAVLVSIAWLVFVQIFPPRDRPDWIREARLMPVVGSFSETLVALLPPEARDRVLAATAEVEEKVRDIAVPPGGAEAGQNGEQGYGLSERRIMERLTDSLRDKE</sequence>
<dbReference type="Pfam" id="PF02674">
    <property type="entry name" value="Colicin_V"/>
    <property type="match status" value="1"/>
</dbReference>
<accession>A0A1Y5SY67</accession>
<keyword evidence="3 6" id="KW-1133">Transmembrane helix</keyword>
<reference evidence="7 8" key="1">
    <citation type="submission" date="2017-03" db="EMBL/GenBank/DDBJ databases">
        <authorList>
            <person name="Afonso C.L."/>
            <person name="Miller P.J."/>
            <person name="Scott M.A."/>
            <person name="Spackman E."/>
            <person name="Goraichik I."/>
            <person name="Dimitrov K.M."/>
            <person name="Suarez D.L."/>
            <person name="Swayne D.E."/>
        </authorList>
    </citation>
    <scope>NUCLEOTIDE SEQUENCE [LARGE SCALE GENOMIC DNA]</scope>
    <source>
        <strain evidence="7 8">CECT 7691</strain>
    </source>
</reference>
<dbReference type="AlphaFoldDB" id="A0A1Y5SY67"/>
<evidence type="ECO:0000256" key="6">
    <source>
        <dbReference type="SAM" id="Phobius"/>
    </source>
</evidence>
<dbReference type="FunCoup" id="A0A1Y5SY67">
    <property type="interactions" value="128"/>
</dbReference>
<feature type="transmembrane region" description="Helical" evidence="6">
    <location>
        <begin position="6"/>
        <end position="26"/>
    </location>
</feature>
<evidence type="ECO:0000256" key="1">
    <source>
        <dbReference type="ARBA" id="ARBA00004141"/>
    </source>
</evidence>
<feature type="compositionally biased region" description="Low complexity" evidence="5">
    <location>
        <begin position="186"/>
        <end position="199"/>
    </location>
</feature>
<dbReference type="InParanoid" id="A0A1Y5SY67"/>
<feature type="compositionally biased region" description="Basic and acidic residues" evidence="5">
    <location>
        <begin position="201"/>
        <end position="217"/>
    </location>
</feature>
<evidence type="ECO:0000256" key="2">
    <source>
        <dbReference type="ARBA" id="ARBA00022692"/>
    </source>
</evidence>
<evidence type="ECO:0000313" key="7">
    <source>
        <dbReference type="EMBL" id="SLN47899.1"/>
    </source>
</evidence>
<keyword evidence="4 6" id="KW-0472">Membrane</keyword>
<evidence type="ECO:0000256" key="4">
    <source>
        <dbReference type="ARBA" id="ARBA00023136"/>
    </source>
</evidence>
<evidence type="ECO:0000256" key="5">
    <source>
        <dbReference type="SAM" id="MobiDB-lite"/>
    </source>
</evidence>
<protein>
    <submittedName>
        <fullName evidence="7">Colicin V production protein</fullName>
    </submittedName>
</protein>
<feature type="transmembrane region" description="Helical" evidence="6">
    <location>
        <begin position="65"/>
        <end position="87"/>
    </location>
</feature>
<dbReference type="GO" id="GO:0016020">
    <property type="term" value="C:membrane"/>
    <property type="evidence" value="ECO:0007669"/>
    <property type="project" value="UniProtKB-SubCell"/>
</dbReference>
<dbReference type="PANTHER" id="PTHR36926">
    <property type="entry name" value="COLICIN V PRODUCTION PROTEIN"/>
    <property type="match status" value="1"/>
</dbReference>
<keyword evidence="8" id="KW-1185">Reference proteome</keyword>
<feature type="region of interest" description="Disordered" evidence="5">
    <location>
        <begin position="181"/>
        <end position="217"/>
    </location>
</feature>
<comment type="subcellular location">
    <subcellularLocation>
        <location evidence="1">Membrane</location>
        <topology evidence="1">Multi-pass membrane protein</topology>
    </subcellularLocation>
</comment>
<dbReference type="RefSeq" id="WP_085883272.1">
    <property type="nucleotide sequence ID" value="NZ_FWFR01000001.1"/>
</dbReference>
<dbReference type="OrthoDB" id="9806894at2"/>
<evidence type="ECO:0000256" key="3">
    <source>
        <dbReference type="ARBA" id="ARBA00022989"/>
    </source>
</evidence>
<dbReference type="InterPro" id="IPR003825">
    <property type="entry name" value="Colicin-V_CvpA"/>
</dbReference>
<keyword evidence="2 6" id="KW-0812">Transmembrane</keyword>